<proteinExistence type="predicted"/>
<dbReference type="AlphaFoldDB" id="A0A918T9R1"/>
<comment type="caution">
    <text evidence="2">The sequence shown here is derived from an EMBL/GenBank/DDBJ whole genome shotgun (WGS) entry which is preliminary data.</text>
</comment>
<feature type="region of interest" description="Disordered" evidence="1">
    <location>
        <begin position="1"/>
        <end position="28"/>
    </location>
</feature>
<dbReference type="EMBL" id="BMUL01000019">
    <property type="protein sequence ID" value="GHB04992.1"/>
    <property type="molecule type" value="Genomic_DNA"/>
</dbReference>
<reference evidence="2" key="1">
    <citation type="journal article" date="2014" name="Int. J. Syst. Evol. Microbiol.">
        <title>Complete genome sequence of Corynebacterium casei LMG S-19264T (=DSM 44701T), isolated from a smear-ripened cheese.</title>
        <authorList>
            <consortium name="US DOE Joint Genome Institute (JGI-PGF)"/>
            <person name="Walter F."/>
            <person name="Albersmeier A."/>
            <person name="Kalinowski J."/>
            <person name="Ruckert C."/>
        </authorList>
    </citation>
    <scope>NUCLEOTIDE SEQUENCE</scope>
    <source>
        <strain evidence="2">JCM 4518</strain>
    </source>
</reference>
<organism evidence="2 3">
    <name type="scientific">Streptomyces termitum</name>
    <dbReference type="NCBI Taxonomy" id="67368"/>
    <lineage>
        <taxon>Bacteria</taxon>
        <taxon>Bacillati</taxon>
        <taxon>Actinomycetota</taxon>
        <taxon>Actinomycetes</taxon>
        <taxon>Kitasatosporales</taxon>
        <taxon>Streptomycetaceae</taxon>
        <taxon>Streptomyces</taxon>
    </lineage>
</organism>
<feature type="region of interest" description="Disordered" evidence="1">
    <location>
        <begin position="79"/>
        <end position="101"/>
    </location>
</feature>
<reference evidence="2" key="2">
    <citation type="submission" date="2020-09" db="EMBL/GenBank/DDBJ databases">
        <authorList>
            <person name="Sun Q."/>
            <person name="Ohkuma M."/>
        </authorList>
    </citation>
    <scope>NUCLEOTIDE SEQUENCE</scope>
    <source>
        <strain evidence="2">JCM 4518</strain>
    </source>
</reference>
<gene>
    <name evidence="2" type="ORF">GCM10010305_55230</name>
</gene>
<accession>A0A918T9R1</accession>
<dbReference type="RefSeq" id="WP_189982273.1">
    <property type="nucleotide sequence ID" value="NZ_BMUL01000019.1"/>
</dbReference>
<protein>
    <submittedName>
        <fullName evidence="2">Uncharacterized protein</fullName>
    </submittedName>
</protein>
<dbReference type="Proteomes" id="UP000644020">
    <property type="component" value="Unassembled WGS sequence"/>
</dbReference>
<evidence type="ECO:0000313" key="3">
    <source>
        <dbReference type="Proteomes" id="UP000644020"/>
    </source>
</evidence>
<sequence length="101" mass="11159">MATLTRKSVPLDAPTEEAMRRVRRHDSPENRALRQVTGIKVGDDTSDAEVLRALLNAGRVAIEEKALENGYAALAAAQDDEDRAYAAARRTRRRSRPESGE</sequence>
<evidence type="ECO:0000256" key="1">
    <source>
        <dbReference type="SAM" id="MobiDB-lite"/>
    </source>
</evidence>
<name>A0A918T9R1_9ACTN</name>
<keyword evidence="3" id="KW-1185">Reference proteome</keyword>
<evidence type="ECO:0000313" key="2">
    <source>
        <dbReference type="EMBL" id="GHB04992.1"/>
    </source>
</evidence>
<feature type="compositionally biased region" description="Basic and acidic residues" evidence="1">
    <location>
        <begin position="17"/>
        <end position="28"/>
    </location>
</feature>